<protein>
    <submittedName>
        <fullName evidence="2">Twitching motility protein PilI</fullName>
    </submittedName>
</protein>
<dbReference type="GO" id="GO:0006935">
    <property type="term" value="P:chemotaxis"/>
    <property type="evidence" value="ECO:0007669"/>
    <property type="project" value="InterPro"/>
</dbReference>
<dbReference type="Gene3D" id="2.40.50.180">
    <property type="entry name" value="CheA-289, Domain 4"/>
    <property type="match status" value="1"/>
</dbReference>
<reference evidence="2" key="1">
    <citation type="submission" date="2013-08" db="EMBL/GenBank/DDBJ databases">
        <authorList>
            <person name="Mendez C."/>
            <person name="Richter M."/>
            <person name="Ferrer M."/>
            <person name="Sanchez J."/>
        </authorList>
    </citation>
    <scope>NUCLEOTIDE SEQUENCE</scope>
</reference>
<dbReference type="InterPro" id="IPR039315">
    <property type="entry name" value="CheW"/>
</dbReference>
<dbReference type="PANTHER" id="PTHR22617">
    <property type="entry name" value="CHEMOTAXIS SENSOR HISTIDINE KINASE-RELATED"/>
    <property type="match status" value="1"/>
</dbReference>
<accession>T0Y7U3</accession>
<evidence type="ECO:0000313" key="2">
    <source>
        <dbReference type="EMBL" id="EQD31196.1"/>
    </source>
</evidence>
<dbReference type="AlphaFoldDB" id="T0Y7U3"/>
<comment type="caution">
    <text evidence="2">The sequence shown here is derived from an EMBL/GenBank/DDBJ whole genome shotgun (WGS) entry which is preliminary data.</text>
</comment>
<reference evidence="2" key="2">
    <citation type="journal article" date="2014" name="ISME J.">
        <title>Microbial stratification in low pH oxic and suboxic macroscopic growths along an acid mine drainage.</title>
        <authorList>
            <person name="Mendez-Garcia C."/>
            <person name="Mesa V."/>
            <person name="Sprenger R.R."/>
            <person name="Richter M."/>
            <person name="Diez M.S."/>
            <person name="Solano J."/>
            <person name="Bargiela R."/>
            <person name="Golyshina O.V."/>
            <person name="Manteca A."/>
            <person name="Ramos J.L."/>
            <person name="Gallego J.R."/>
            <person name="Llorente I."/>
            <person name="Martins Dos Santos V.A."/>
            <person name="Jensen O.N."/>
            <person name="Pelaez A.I."/>
            <person name="Sanchez J."/>
            <person name="Ferrer M."/>
        </authorList>
    </citation>
    <scope>NUCLEOTIDE SEQUENCE</scope>
</reference>
<dbReference type="GO" id="GO:0005829">
    <property type="term" value="C:cytosol"/>
    <property type="evidence" value="ECO:0007669"/>
    <property type="project" value="TreeGrafter"/>
</dbReference>
<dbReference type="SUPFAM" id="SSF50341">
    <property type="entry name" value="CheW-like"/>
    <property type="match status" value="1"/>
</dbReference>
<dbReference type="InterPro" id="IPR036061">
    <property type="entry name" value="CheW-like_dom_sf"/>
</dbReference>
<evidence type="ECO:0000259" key="1">
    <source>
        <dbReference type="PROSITE" id="PS50851"/>
    </source>
</evidence>
<dbReference type="SMART" id="SM00260">
    <property type="entry name" value="CheW"/>
    <property type="match status" value="1"/>
</dbReference>
<sequence length="141" mass="15395">MRMAGDLYLVAREETREVLGVPAGMTRVPGAKPWIKGLANVRGQLLPIIDLRQFVGSGATPMGRTTRVVAVNHREIPAGLLVDEVLGFRRFAESEFCAEAPPTMARCEHYLAGSFRRSGEQWPVLSLRSLLESADFADAAA</sequence>
<dbReference type="Pfam" id="PF01584">
    <property type="entry name" value="CheW"/>
    <property type="match status" value="1"/>
</dbReference>
<dbReference type="Gene3D" id="2.30.30.40">
    <property type="entry name" value="SH3 Domains"/>
    <property type="match status" value="1"/>
</dbReference>
<name>T0Y7U3_9ZZZZ</name>
<dbReference type="EMBL" id="AUZZ01010001">
    <property type="protein sequence ID" value="EQD31196.1"/>
    <property type="molecule type" value="Genomic_DNA"/>
</dbReference>
<dbReference type="InterPro" id="IPR002545">
    <property type="entry name" value="CheW-lke_dom"/>
</dbReference>
<dbReference type="PANTHER" id="PTHR22617:SF43">
    <property type="entry name" value="PROTEIN PILI"/>
    <property type="match status" value="1"/>
</dbReference>
<proteinExistence type="predicted"/>
<organism evidence="2">
    <name type="scientific">mine drainage metagenome</name>
    <dbReference type="NCBI Taxonomy" id="410659"/>
    <lineage>
        <taxon>unclassified sequences</taxon>
        <taxon>metagenomes</taxon>
        <taxon>ecological metagenomes</taxon>
    </lineage>
</organism>
<dbReference type="GO" id="GO:0007165">
    <property type="term" value="P:signal transduction"/>
    <property type="evidence" value="ECO:0007669"/>
    <property type="project" value="InterPro"/>
</dbReference>
<feature type="domain" description="CheW-like" evidence="1">
    <location>
        <begin position="1"/>
        <end position="136"/>
    </location>
</feature>
<gene>
    <name evidence="2" type="ORF">B2A_13801</name>
</gene>
<dbReference type="PROSITE" id="PS50851">
    <property type="entry name" value="CHEW"/>
    <property type="match status" value="1"/>
</dbReference>